<reference evidence="2" key="1">
    <citation type="submission" date="2021-03" db="EMBL/GenBank/DDBJ databases">
        <authorList>
            <person name="Li Z."/>
            <person name="Yang C."/>
        </authorList>
    </citation>
    <scope>NUCLEOTIDE SEQUENCE</scope>
    <source>
        <strain evidence="2">Dzin_1.0</strain>
        <tissue evidence="2">Leaf</tissue>
    </source>
</reference>
<feature type="region of interest" description="Disordered" evidence="1">
    <location>
        <begin position="90"/>
        <end position="181"/>
    </location>
</feature>
<feature type="compositionally biased region" description="Basic and acidic residues" evidence="1">
    <location>
        <begin position="165"/>
        <end position="178"/>
    </location>
</feature>
<comment type="caution">
    <text evidence="2">The sequence shown here is derived from an EMBL/GenBank/DDBJ whole genome shotgun (WGS) entry which is preliminary data.</text>
</comment>
<reference evidence="2" key="2">
    <citation type="journal article" date="2022" name="Hortic Res">
        <title>The genome of Dioscorea zingiberensis sheds light on the biosynthesis, origin and evolution of the medicinally important diosgenin saponins.</title>
        <authorList>
            <person name="Li Y."/>
            <person name="Tan C."/>
            <person name="Li Z."/>
            <person name="Guo J."/>
            <person name="Li S."/>
            <person name="Chen X."/>
            <person name="Wang C."/>
            <person name="Dai X."/>
            <person name="Yang H."/>
            <person name="Song W."/>
            <person name="Hou L."/>
            <person name="Xu J."/>
            <person name="Tong Z."/>
            <person name="Xu A."/>
            <person name="Yuan X."/>
            <person name="Wang W."/>
            <person name="Yang Q."/>
            <person name="Chen L."/>
            <person name="Sun Z."/>
            <person name="Wang K."/>
            <person name="Pan B."/>
            <person name="Chen J."/>
            <person name="Bao Y."/>
            <person name="Liu F."/>
            <person name="Qi X."/>
            <person name="Gang D.R."/>
            <person name="Wen J."/>
            <person name="Li J."/>
        </authorList>
    </citation>
    <scope>NUCLEOTIDE SEQUENCE</scope>
    <source>
        <strain evidence="2">Dzin_1.0</strain>
    </source>
</reference>
<feature type="compositionally biased region" description="Polar residues" evidence="1">
    <location>
        <begin position="2275"/>
        <end position="2285"/>
    </location>
</feature>
<protein>
    <submittedName>
        <fullName evidence="2">Uncharacterized protein</fullName>
    </submittedName>
</protein>
<accession>A0A9D5CHX2</accession>
<proteinExistence type="predicted"/>
<evidence type="ECO:0000256" key="1">
    <source>
        <dbReference type="SAM" id="MobiDB-lite"/>
    </source>
</evidence>
<feature type="region of interest" description="Disordered" evidence="1">
    <location>
        <begin position="2266"/>
        <end position="2285"/>
    </location>
</feature>
<dbReference type="Proteomes" id="UP001085076">
    <property type="component" value="Miscellaneous, Linkage group lg05"/>
</dbReference>
<feature type="compositionally biased region" description="Basic residues" evidence="1">
    <location>
        <begin position="92"/>
        <end position="107"/>
    </location>
</feature>
<organism evidence="2 3">
    <name type="scientific">Dioscorea zingiberensis</name>
    <dbReference type="NCBI Taxonomy" id="325984"/>
    <lineage>
        <taxon>Eukaryota</taxon>
        <taxon>Viridiplantae</taxon>
        <taxon>Streptophyta</taxon>
        <taxon>Embryophyta</taxon>
        <taxon>Tracheophyta</taxon>
        <taxon>Spermatophyta</taxon>
        <taxon>Magnoliopsida</taxon>
        <taxon>Liliopsida</taxon>
        <taxon>Dioscoreales</taxon>
        <taxon>Dioscoreaceae</taxon>
        <taxon>Dioscorea</taxon>
    </lineage>
</organism>
<sequence>MGKPERRRSTRRASIGVLKAYERKAGSVETSPRVPEVPARITRSRALEFVSASQGSEDLECDQKEKGKESCVVESNIRSLRSRVLVVGGNKGRLRGNPKQGRSRRNAGKQEEDNEDACLNLKLGEGEVSEKKNSRKRSRVAEAPPCEEPRLRRSKRIDNGNMRSETTEVDDRADDKVSHCGGLPARRPKCNLLKPETVVFDAGMVKEVEALPKRSRLSTIKYNVTENVICSIAKGKSGDECETVGRHKRTKRTSKQDMKSKAPVVSEAACEFTTESATSEVHGEPAELPEFRVSSQRLTQSFSKHNKSELVSLPTSGQLIDKNLTTRTTRSRKQQRKRGSSEGHPPTGETESTHGALEVQGESKIVVQCEELPLHLNQNTWKTGTVECEATEGFKAQPQQTDEVTKGTGSIASPSANSESEALAIPKQKIVPKRSTGHKAKNTKNEACTTSVLQAVSDEIGKKKETTTKRPREAVLDDDVTYAESEACGGFPHMRNPENDILIDGDDKKPKSHVTTARTGMNCRKVNSLDEALQSECSPDLPLRLLEDSYQDTLAGKCLIRNVSRKNQTSQSLQSIGKMSMNKQKNFGFNADEKIGDDNLFEAHKCLGDQVSLVHENQAIVSGSSEVMDLCEALEASPCFAVQGSCTKNEDEEKISEARHPVLVDTLHAALSTYTDELSGSSETVNEVVRNPRMDNLAFEQTTIAFAVDSVSVENVEQVDTTEVGHKVIDTVSTPVTVADHCGLVADAIHNEEDSELKELSSSVGGVSLTCKEIGKFTAAAGTEVSAGIDQEELVMVANVLNSTEITSHLPGSSNDTHKDSSDLHSAPSKDVGMVEAAPTSILVSQLATEIFGDAEEIKEEDKDSTDSCPRILVLEEHEETMMPENISPSVVFKEDVAEGIGDQMKQSLLIDRLVSDHFPSMSPQKTAKSLSCLEISHDGSSSHNNVVAIRPEVGIFENMETSASEHAEAQTVGKETNLEMLDDVDARKHSEMGGDSNVSLEERFCEDSISLLAPTFVMLLNKQDEDLEMAAKDVELPLKDNVACEVEHKSEKASCLNTRVDAEGEDRATSESQLQMDQKHATLLRFDSNKIYSKSGIQEIMLEDVGMDPPARGKIEDVSETNADSCCEDSERDNKGTKLSSIDLVTRSCIFGEEASAVTVAEDFQQSDFEEPSFQMDIHGDDAMNLHQNWHSTVVSIDIPEPEIQSSSYLQNDLENKTEALSVFIGDNATAFVDDSRTCKTSPGNLENCTTDCLPVDLEKAGVDGVDCHHDDEKVAQVRNSTVTDNLDIELCPAGLMQQHIDEEPAEDNLKVVFDSIDACLSIKQQNPIIYNLAVGGVSEELENSNVNTTVGVDINQISAFPCKFHEGQECVSPSAVNDQKPVEEAKTCEFKSLVMNADEITKHIFAAASDDMNKESMGLSINDVIGHEDGNETIAGLEENADRYDNNNGEAQNFDMCSESATSEVSADGVKIVARQSNNENQDSIKSESMVRFDSDDTEGAQVDNGEAWADTNEINLILNNCEIFMDSEDANGCKGENSPAAYMVEEEGCSLDITKSEGTLAESELGEGPSSVRRLVSVSREQFPVNCTDAWNVDVVDEAVSGKQDQEELNSIENEACNSTRQAAVLKHEVEGITYAGIPDLNDHEGSSRSKYLESLSVNIKGMENEETNICGIQDCLHEMENTCLEDSKIEENNHETECEVMAAVDNEIGKWIDAGFPPASEISDKQAPSPESQHHLGKENLFGSAYSKITDDLGSQGELVGVEMFSATECKEQDGGEHKLIHETSVVVASKSDETEFNSNSGSMTKSDYRKEETTVTLIQSTITEETVSVSGISCAEIVGQFVSADSDQVEESKHEENPLGFLDNCSPKVDEAVSGKQDQEEINSIEHEACNSTRKAAVLKHEVVGITYAGIPDLNDQEGSSRSKYLESLNVNIKGMENEETNICGIQDCLQEMENTCLEDSKIEENNHVTECQVMATADNEIGKWIDAGSPPAGEISEKQAPSPESQHHLGKENLFGSAYFKSTEDLGSRALDLYHDKRKSFQEANFLKANTEKAPENFCSPEPGELVGVEMFSATECKEEDGGEHKLIHETSVVVASKSDETEFNSNSGSMTKSDYRMEETTVTLIQSTITEETVSVSGISCAEIVGQFVSADSDQVEESKHEENPLGFLDNCSPKISNHMKTDASWIESIRGSELHMLDEINHKLINFNISSTNKFKKKQIHGAPTQLVDALRPKIQITELQKENPPIIKGEHTIKCTAEKPRRPLQGLQNNELVRQK</sequence>
<name>A0A9D5CHX2_9LILI</name>
<feature type="compositionally biased region" description="Basic and acidic residues" evidence="1">
    <location>
        <begin position="1485"/>
        <end position="1497"/>
    </location>
</feature>
<dbReference type="EMBL" id="JAGGNH010000005">
    <property type="protein sequence ID" value="KAJ0973299.1"/>
    <property type="molecule type" value="Genomic_DNA"/>
</dbReference>
<gene>
    <name evidence="2" type="ORF">J5N97_021258</name>
</gene>
<feature type="region of interest" description="Disordered" evidence="1">
    <location>
        <begin position="243"/>
        <end position="262"/>
    </location>
</feature>
<keyword evidence="3" id="KW-1185">Reference proteome</keyword>
<feature type="region of interest" description="Disordered" evidence="1">
    <location>
        <begin position="308"/>
        <end position="357"/>
    </location>
</feature>
<feature type="region of interest" description="Disordered" evidence="1">
    <location>
        <begin position="397"/>
        <end position="420"/>
    </location>
</feature>
<feature type="region of interest" description="Disordered" evidence="1">
    <location>
        <begin position="1479"/>
        <end position="1505"/>
    </location>
</feature>
<feature type="region of interest" description="Disordered" evidence="1">
    <location>
        <begin position="808"/>
        <end position="829"/>
    </location>
</feature>
<evidence type="ECO:0000313" key="2">
    <source>
        <dbReference type="EMBL" id="KAJ0973299.1"/>
    </source>
</evidence>
<feature type="region of interest" description="Disordered" evidence="1">
    <location>
        <begin position="1992"/>
        <end position="2015"/>
    </location>
</feature>
<evidence type="ECO:0000313" key="3">
    <source>
        <dbReference type="Proteomes" id="UP001085076"/>
    </source>
</evidence>
<feature type="compositionally biased region" description="Basic residues" evidence="1">
    <location>
        <begin position="329"/>
        <end position="338"/>
    </location>
</feature>